<dbReference type="Pfam" id="PF04628">
    <property type="entry name" value="Sedlin_N"/>
    <property type="match status" value="1"/>
</dbReference>
<dbReference type="InterPro" id="IPR011012">
    <property type="entry name" value="Longin-like_dom_sf"/>
</dbReference>
<reference evidence="1" key="1">
    <citation type="journal article" date="2022" name="bioRxiv">
        <title>Genomics of Preaxostyla Flagellates Illuminates Evolutionary Transitions and the Path Towards Mitochondrial Loss.</title>
        <authorList>
            <person name="Novak L.V.F."/>
            <person name="Treitli S.C."/>
            <person name="Pyrih J."/>
            <person name="Halakuc P."/>
            <person name="Pipaliya S.V."/>
            <person name="Vacek V."/>
            <person name="Brzon O."/>
            <person name="Soukal P."/>
            <person name="Eme L."/>
            <person name="Dacks J.B."/>
            <person name="Karnkowska A."/>
            <person name="Elias M."/>
            <person name="Hampl V."/>
        </authorList>
    </citation>
    <scope>NUCLEOTIDE SEQUENCE</scope>
    <source>
        <strain evidence="1">RCP-MX</strain>
    </source>
</reference>
<dbReference type="CDD" id="cd14825">
    <property type="entry name" value="TRAPPC2_sedlin"/>
    <property type="match status" value="1"/>
</dbReference>
<dbReference type="PANTHER" id="PTHR12403">
    <property type="entry name" value="TRAFFICKING PROTEIN PARTICLE COMPLEX SUBUNIT 2"/>
    <property type="match status" value="1"/>
</dbReference>
<sequence length="135" mass="15559">MNVFVIVGKDDNPIYQAAFISQPKGSTELCHLHQFLIHAALDCTDEQVWTTNSLFLRAVDFFHEMHTSAYVTPGHCRFMMLHDQPKIEDNLKNFFLEAHELYLKVILNPFYEPNTPITSPAFDAKIRALGKKYLS</sequence>
<dbReference type="EMBL" id="JAPMOS010000018">
    <property type="protein sequence ID" value="KAJ4459560.1"/>
    <property type="molecule type" value="Genomic_DNA"/>
</dbReference>
<evidence type="ECO:0000313" key="2">
    <source>
        <dbReference type="Proteomes" id="UP001141327"/>
    </source>
</evidence>
<protein>
    <submittedName>
        <fullName evidence="1">Trafficking protein particle complex subunit</fullName>
    </submittedName>
</protein>
<comment type="caution">
    <text evidence="1">The sequence shown here is derived from an EMBL/GenBank/DDBJ whole genome shotgun (WGS) entry which is preliminary data.</text>
</comment>
<name>A0ABQ8UPV2_9EUKA</name>
<accession>A0ABQ8UPV2</accession>
<proteinExistence type="predicted"/>
<gene>
    <name evidence="1" type="ORF">PAPYR_4276</name>
</gene>
<keyword evidence="2" id="KW-1185">Reference proteome</keyword>
<dbReference type="Proteomes" id="UP001141327">
    <property type="component" value="Unassembled WGS sequence"/>
</dbReference>
<dbReference type="SUPFAM" id="SSF64356">
    <property type="entry name" value="SNARE-like"/>
    <property type="match status" value="1"/>
</dbReference>
<dbReference type="InterPro" id="IPR006722">
    <property type="entry name" value="Sedlin"/>
</dbReference>
<dbReference type="Gene3D" id="3.30.450.70">
    <property type="match status" value="1"/>
</dbReference>
<evidence type="ECO:0000313" key="1">
    <source>
        <dbReference type="EMBL" id="KAJ4459560.1"/>
    </source>
</evidence>
<organism evidence="1 2">
    <name type="scientific">Paratrimastix pyriformis</name>
    <dbReference type="NCBI Taxonomy" id="342808"/>
    <lineage>
        <taxon>Eukaryota</taxon>
        <taxon>Metamonada</taxon>
        <taxon>Preaxostyla</taxon>
        <taxon>Paratrimastigidae</taxon>
        <taxon>Paratrimastix</taxon>
    </lineage>
</organism>